<organism evidence="1 2">
    <name type="scientific">Steinernema glaseri</name>
    <dbReference type="NCBI Taxonomy" id="37863"/>
    <lineage>
        <taxon>Eukaryota</taxon>
        <taxon>Metazoa</taxon>
        <taxon>Ecdysozoa</taxon>
        <taxon>Nematoda</taxon>
        <taxon>Chromadorea</taxon>
        <taxon>Rhabditida</taxon>
        <taxon>Tylenchina</taxon>
        <taxon>Panagrolaimomorpha</taxon>
        <taxon>Strongyloidoidea</taxon>
        <taxon>Steinernematidae</taxon>
        <taxon>Steinernema</taxon>
    </lineage>
</organism>
<sequence>PYKFVDSVVELFDGEKTLDPLAKEVAHPLWKKIFDVHHRNREYYFVCIRMFSGGIQLVAEQMGTEIYGDLKPIQENRRFARIVAIYDETYHVDDNSKWEHARILEDVEAVKWLVSVAPQFEQSSHFFGRTADIILSSLSSTVFGIIWLRQVSVTFLEQQITNSPFLERIYLVKSDDRWPMSVLPLLEQFCLKGRPGRHVYLEIRDALEAKIDMNFIQRLFEHWKENGTLNFSLECDATVDPEDWKTLLRKGEVTELEPNKFQSVFKHHTEKSVAVCYSEDYNNRDFLEFRTCECDLLR</sequence>
<evidence type="ECO:0000313" key="2">
    <source>
        <dbReference type="WBParaSite" id="L893_g2586.t1"/>
    </source>
</evidence>
<evidence type="ECO:0000313" key="1">
    <source>
        <dbReference type="Proteomes" id="UP000095287"/>
    </source>
</evidence>
<dbReference type="AlphaFoldDB" id="A0A1I7ZFF4"/>
<keyword evidence="1" id="KW-1185">Reference proteome</keyword>
<proteinExistence type="predicted"/>
<dbReference type="Proteomes" id="UP000095287">
    <property type="component" value="Unplaced"/>
</dbReference>
<reference evidence="2" key="1">
    <citation type="submission" date="2016-11" db="UniProtKB">
        <authorList>
            <consortium name="WormBaseParasite"/>
        </authorList>
    </citation>
    <scope>IDENTIFICATION</scope>
</reference>
<dbReference type="WBParaSite" id="L893_g2586.t1">
    <property type="protein sequence ID" value="L893_g2586.t1"/>
    <property type="gene ID" value="L893_g2586"/>
</dbReference>
<accession>A0A1I7ZFF4</accession>
<name>A0A1I7ZFF4_9BILA</name>
<protein>
    <submittedName>
        <fullName evidence="2">FBA_2 domain-containing protein</fullName>
    </submittedName>
</protein>